<dbReference type="InterPro" id="IPR012337">
    <property type="entry name" value="RNaseH-like_sf"/>
</dbReference>
<name>A0ABS2MQJ2_9FIRM</name>
<gene>
    <name evidence="2" type="ORF">JOC49_001193</name>
</gene>
<dbReference type="Pfam" id="PF13482">
    <property type="entry name" value="RNase_H_2"/>
    <property type="match status" value="1"/>
</dbReference>
<feature type="domain" description="YprB ribonuclease H-like" evidence="1">
    <location>
        <begin position="22"/>
        <end position="191"/>
    </location>
</feature>
<dbReference type="SUPFAM" id="SSF53098">
    <property type="entry name" value="Ribonuclease H-like"/>
    <property type="match status" value="1"/>
</dbReference>
<accession>A0ABS2MQJ2</accession>
<proteinExistence type="predicted"/>
<evidence type="ECO:0000313" key="3">
    <source>
        <dbReference type="Proteomes" id="UP000767854"/>
    </source>
</evidence>
<dbReference type="PANTHER" id="PTHR38462:SF1">
    <property type="entry name" value="YPRB RIBONUCLEASE H-LIKE DOMAIN-CONTAINING PROTEIN"/>
    <property type="match status" value="1"/>
</dbReference>
<dbReference type="EMBL" id="JAFBDT010000006">
    <property type="protein sequence ID" value="MBM7561673.1"/>
    <property type="molecule type" value="Genomic_DNA"/>
</dbReference>
<sequence>MEFFESNITLTEKLLPTSHNFAFIDIETDGLSHNHKLAIIGLFIVSKNFPYGKVIQLFNNDYQSERELLSELMIQIKNYAIDYFISFNGNSFDFPFLNARLAKHKFGFELNKKLNIDLMRIVKKHQAALNLKSATLKGVESYLNIQRNDTISGKDSIILYRAYLETQDQALKKTILLHNYDDILNMYPLVKIFSLIDTEFSNYLYPTHRIKTTKWYMAHYAIDKDFLSYDFASHDYSSLLEHHYEDLNVQYIRKGTRAQLKVSLNYIDSPKLTLFSPKSIYSKEMNSLSISEKQSLIVDYNGVQNYNNIVTTGWQLFEKLYLKLEK</sequence>
<dbReference type="InterPro" id="IPR036397">
    <property type="entry name" value="RNaseH_sf"/>
</dbReference>
<comment type="caution">
    <text evidence="2">The sequence shown here is derived from an EMBL/GenBank/DDBJ whole genome shotgun (WGS) entry which is preliminary data.</text>
</comment>
<dbReference type="Proteomes" id="UP000767854">
    <property type="component" value="Unassembled WGS sequence"/>
</dbReference>
<keyword evidence="3" id="KW-1185">Reference proteome</keyword>
<dbReference type="PANTHER" id="PTHR38462">
    <property type="entry name" value="EXONUCLEASE-LIKE PROTEIN"/>
    <property type="match status" value="1"/>
</dbReference>
<dbReference type="Gene3D" id="3.30.420.10">
    <property type="entry name" value="Ribonuclease H-like superfamily/Ribonuclease H"/>
    <property type="match status" value="1"/>
</dbReference>
<reference evidence="2 3" key="1">
    <citation type="submission" date="2021-01" db="EMBL/GenBank/DDBJ databases">
        <title>Genomic Encyclopedia of Type Strains, Phase IV (KMG-IV): sequencing the most valuable type-strain genomes for metagenomic binning, comparative biology and taxonomic classification.</title>
        <authorList>
            <person name="Goeker M."/>
        </authorList>
    </citation>
    <scope>NUCLEOTIDE SEQUENCE [LARGE SCALE GENOMIC DNA]</scope>
    <source>
        <strain evidence="2 3">DSM 24436</strain>
    </source>
</reference>
<evidence type="ECO:0000259" key="1">
    <source>
        <dbReference type="Pfam" id="PF13482"/>
    </source>
</evidence>
<dbReference type="InterPro" id="IPR038720">
    <property type="entry name" value="YprB_RNase_H-like_dom"/>
</dbReference>
<protein>
    <submittedName>
        <fullName evidence="2">Uncharacterized protein YprB with RNaseH-like and TPR domain</fullName>
    </submittedName>
</protein>
<organism evidence="2 3">
    <name type="scientific">Fusibacter tunisiensis</name>
    <dbReference type="NCBI Taxonomy" id="1008308"/>
    <lineage>
        <taxon>Bacteria</taxon>
        <taxon>Bacillati</taxon>
        <taxon>Bacillota</taxon>
        <taxon>Clostridia</taxon>
        <taxon>Eubacteriales</taxon>
        <taxon>Eubacteriales Family XII. Incertae Sedis</taxon>
        <taxon>Fusibacter</taxon>
    </lineage>
</organism>
<evidence type="ECO:0000313" key="2">
    <source>
        <dbReference type="EMBL" id="MBM7561673.1"/>
    </source>
</evidence>
<dbReference type="RefSeq" id="WP_204663385.1">
    <property type="nucleotide sequence ID" value="NZ_JAFBDT010000006.1"/>
</dbReference>